<organism evidence="2 3">
    <name type="scientific">Sinorhizobium medicae</name>
    <dbReference type="NCBI Taxonomy" id="110321"/>
    <lineage>
        <taxon>Bacteria</taxon>
        <taxon>Pseudomonadati</taxon>
        <taxon>Pseudomonadota</taxon>
        <taxon>Alphaproteobacteria</taxon>
        <taxon>Hyphomicrobiales</taxon>
        <taxon>Rhizobiaceae</taxon>
        <taxon>Sinorhizobium/Ensifer group</taxon>
        <taxon>Sinorhizobium</taxon>
    </lineage>
</organism>
<feature type="region of interest" description="Disordered" evidence="1">
    <location>
        <begin position="52"/>
        <end position="89"/>
    </location>
</feature>
<protein>
    <recommendedName>
        <fullName evidence="4">DNA ligase (ATP)</fullName>
    </recommendedName>
</protein>
<accession>A0ABX4TEQ2</accession>
<reference evidence="2 3" key="1">
    <citation type="journal article" date="2018" name="FEMS Microbiol. Ecol.">
        <title>Co-invading symbiotic mutualists of Medicago polymorpha retain high ancestral diversity and contain diverse accessory genomes.</title>
        <authorList>
            <person name="Porter S.S."/>
            <person name="Faber-Hammond J.J."/>
            <person name="Friesen M.L."/>
        </authorList>
    </citation>
    <scope>NUCLEOTIDE SEQUENCE [LARGE SCALE GENOMIC DNA]</scope>
    <source>
        <strain evidence="2 3">Str16</strain>
    </source>
</reference>
<feature type="compositionally biased region" description="Basic and acidic residues" evidence="1">
    <location>
        <begin position="52"/>
        <end position="61"/>
    </location>
</feature>
<keyword evidence="3" id="KW-1185">Reference proteome</keyword>
<proteinExistence type="predicted"/>
<sequence>MGAPLVHELSREIRKLLERMVTKTPALALRRKGAVFTEPVLVAEVEYRCRTGGGLRRDGGDGGHPALGASAAPPADRHGGGQYGDRGDH</sequence>
<evidence type="ECO:0008006" key="4">
    <source>
        <dbReference type="Google" id="ProtNLM"/>
    </source>
</evidence>
<feature type="compositionally biased region" description="Basic and acidic residues" evidence="1">
    <location>
        <begin position="75"/>
        <end position="89"/>
    </location>
</feature>
<comment type="caution">
    <text evidence="2">The sequence shown here is derived from an EMBL/GenBank/DDBJ whole genome shotgun (WGS) entry which is preliminary data.</text>
</comment>
<dbReference type="EMBL" id="NBUC01000146">
    <property type="protein sequence ID" value="PLT96113.1"/>
    <property type="molecule type" value="Genomic_DNA"/>
</dbReference>
<evidence type="ECO:0000313" key="3">
    <source>
        <dbReference type="Proteomes" id="UP001190825"/>
    </source>
</evidence>
<name>A0ABX4TEQ2_9HYPH</name>
<dbReference type="Proteomes" id="UP001190825">
    <property type="component" value="Unassembled WGS sequence"/>
</dbReference>
<evidence type="ECO:0000256" key="1">
    <source>
        <dbReference type="SAM" id="MobiDB-lite"/>
    </source>
</evidence>
<evidence type="ECO:0000313" key="2">
    <source>
        <dbReference type="EMBL" id="PLT96113.1"/>
    </source>
</evidence>
<gene>
    <name evidence="2" type="ORF">BMJ33_27760</name>
</gene>